<dbReference type="InterPro" id="IPR011057">
    <property type="entry name" value="Mss4-like_sf"/>
</dbReference>
<evidence type="ECO:0000256" key="4">
    <source>
        <dbReference type="ARBA" id="ARBA00023002"/>
    </source>
</evidence>
<evidence type="ECO:0000256" key="2">
    <source>
        <dbReference type="ARBA" id="ARBA00022723"/>
    </source>
</evidence>
<dbReference type="HAMAP" id="MF_01400">
    <property type="entry name" value="MsrB"/>
    <property type="match status" value="1"/>
</dbReference>
<comment type="similarity">
    <text evidence="1 6">Belongs to the MsrB Met sulfoxide reductase family.</text>
</comment>
<keyword evidence="4 6" id="KW-0560">Oxidoreductase</keyword>
<dbReference type="GO" id="GO:0033743">
    <property type="term" value="F:peptide-methionine (R)-S-oxide reductase activity"/>
    <property type="evidence" value="ECO:0007669"/>
    <property type="project" value="UniProtKB-UniRule"/>
</dbReference>
<evidence type="ECO:0000256" key="3">
    <source>
        <dbReference type="ARBA" id="ARBA00022833"/>
    </source>
</evidence>
<protein>
    <recommendedName>
        <fullName evidence="6">Peptide methionine sulfoxide reductase MsrB</fullName>
        <ecNumber evidence="6">1.8.4.12</ecNumber>
    </recommendedName>
    <alternativeName>
        <fullName evidence="6">Peptide-methionine (R)-S-oxide reductase</fullName>
    </alternativeName>
</protein>
<sequence length="168" mass="19096">MNLRLFLLCVFFVFTAILSGTCSPNYGKPKEEKKGKQMNYEVQKSDEEWKKVLNPDQYRVLREKGTERAFTGEYYYNKEKGKYLCAACGAELFSSDTKYESGSGWPSFYKPTNEKIVISETDNSHGMTRTEVHCARCGGHLGHVFPDGPAPTGLRYCINSVSLKFKKD</sequence>
<dbReference type="NCBIfam" id="TIGR00357">
    <property type="entry name" value="peptide-methionine (R)-S-oxide reductase MsrB"/>
    <property type="match status" value="1"/>
</dbReference>
<dbReference type="OrthoDB" id="4174719at2"/>
<dbReference type="GO" id="GO:0008270">
    <property type="term" value="F:zinc ion binding"/>
    <property type="evidence" value="ECO:0007669"/>
    <property type="project" value="UniProtKB-UniRule"/>
</dbReference>
<dbReference type="GO" id="GO:0005737">
    <property type="term" value="C:cytoplasm"/>
    <property type="evidence" value="ECO:0007669"/>
    <property type="project" value="TreeGrafter"/>
</dbReference>
<comment type="catalytic activity">
    <reaction evidence="5 6">
        <text>L-methionyl-[protein] + [thioredoxin]-disulfide + H2O = L-methionyl-(R)-S-oxide-[protein] + [thioredoxin]-dithiol</text>
        <dbReference type="Rhea" id="RHEA:24164"/>
        <dbReference type="Rhea" id="RHEA-COMP:10698"/>
        <dbReference type="Rhea" id="RHEA-COMP:10700"/>
        <dbReference type="Rhea" id="RHEA-COMP:12313"/>
        <dbReference type="Rhea" id="RHEA-COMP:12314"/>
        <dbReference type="ChEBI" id="CHEBI:15377"/>
        <dbReference type="ChEBI" id="CHEBI:16044"/>
        <dbReference type="ChEBI" id="CHEBI:29950"/>
        <dbReference type="ChEBI" id="CHEBI:45764"/>
        <dbReference type="ChEBI" id="CHEBI:50058"/>
        <dbReference type="EC" id="1.8.4.12"/>
    </reaction>
</comment>
<feature type="binding site" evidence="6">
    <location>
        <position position="88"/>
    </location>
    <ligand>
        <name>Zn(2+)</name>
        <dbReference type="ChEBI" id="CHEBI:29105"/>
    </ligand>
</feature>
<reference evidence="8" key="1">
    <citation type="journal article" date="2019" name="PLoS Negl. Trop. Dis.">
        <title>Revisiting the worldwide diversity of Leptospira species in the environment.</title>
        <authorList>
            <person name="Vincent A.T."/>
            <person name="Schiettekatte O."/>
            <person name="Bourhy P."/>
            <person name="Veyrier F.J."/>
            <person name="Picardeau M."/>
        </authorList>
    </citation>
    <scope>NUCLEOTIDE SEQUENCE [LARGE SCALE GENOMIC DNA]</scope>
    <source>
        <strain evidence="8">SSW15</strain>
    </source>
</reference>
<dbReference type="GO" id="GO:0006979">
    <property type="term" value="P:response to oxidative stress"/>
    <property type="evidence" value="ECO:0007669"/>
    <property type="project" value="InterPro"/>
</dbReference>
<dbReference type="PROSITE" id="PS51790">
    <property type="entry name" value="MSRB"/>
    <property type="match status" value="1"/>
</dbReference>
<dbReference type="InterPro" id="IPR028427">
    <property type="entry name" value="Met_Sox_Rdtase_MsrB"/>
</dbReference>
<evidence type="ECO:0000313" key="9">
    <source>
        <dbReference type="Proteomes" id="UP000298458"/>
    </source>
</evidence>
<proteinExistence type="inferred from homology"/>
<dbReference type="Gene3D" id="2.170.150.20">
    <property type="entry name" value="Peptide methionine sulfoxide reductase"/>
    <property type="match status" value="1"/>
</dbReference>
<feature type="domain" description="MsrB" evidence="7">
    <location>
        <begin position="46"/>
        <end position="168"/>
    </location>
</feature>
<feature type="binding site" evidence="6">
    <location>
        <position position="134"/>
    </location>
    <ligand>
        <name>Zn(2+)</name>
        <dbReference type="ChEBI" id="CHEBI:29105"/>
    </ligand>
</feature>
<evidence type="ECO:0000256" key="5">
    <source>
        <dbReference type="ARBA" id="ARBA00048488"/>
    </source>
</evidence>
<comment type="caution">
    <text evidence="8">The sequence shown here is derived from an EMBL/GenBank/DDBJ whole genome shotgun (WGS) entry which is preliminary data.</text>
</comment>
<feature type="binding site" evidence="6">
    <location>
        <position position="85"/>
    </location>
    <ligand>
        <name>Zn(2+)</name>
        <dbReference type="ChEBI" id="CHEBI:29105"/>
    </ligand>
</feature>
<dbReference type="InterPro" id="IPR002579">
    <property type="entry name" value="Met_Sox_Rdtase_MsrB_dom"/>
</dbReference>
<evidence type="ECO:0000259" key="7">
    <source>
        <dbReference type="PROSITE" id="PS51790"/>
    </source>
</evidence>
<accession>A0A4R9GHF8</accession>
<dbReference type="PANTHER" id="PTHR10173:SF52">
    <property type="entry name" value="METHIONINE-R-SULFOXIDE REDUCTASE B1"/>
    <property type="match status" value="1"/>
</dbReference>
<dbReference type="FunFam" id="2.170.150.20:FF:000001">
    <property type="entry name" value="Peptide methionine sulfoxide reductase MsrB"/>
    <property type="match status" value="1"/>
</dbReference>
<evidence type="ECO:0000313" key="8">
    <source>
        <dbReference type="EMBL" id="TGK12148.1"/>
    </source>
</evidence>
<dbReference type="Proteomes" id="UP000298458">
    <property type="component" value="Unassembled WGS sequence"/>
</dbReference>
<organism evidence="8 9">
    <name type="scientific">Leptospira fletcheri</name>
    <dbReference type="NCBI Taxonomy" id="2484981"/>
    <lineage>
        <taxon>Bacteria</taxon>
        <taxon>Pseudomonadati</taxon>
        <taxon>Spirochaetota</taxon>
        <taxon>Spirochaetia</taxon>
        <taxon>Leptospirales</taxon>
        <taxon>Leptospiraceae</taxon>
        <taxon>Leptospira</taxon>
    </lineage>
</organism>
<keyword evidence="9" id="KW-1185">Reference proteome</keyword>
<dbReference type="AlphaFoldDB" id="A0A4R9GHF8"/>
<keyword evidence="3 6" id="KW-0862">Zinc</keyword>
<keyword evidence="2 6" id="KW-0479">Metal-binding</keyword>
<dbReference type="EC" id="1.8.4.12" evidence="6"/>
<dbReference type="GO" id="GO:0030091">
    <property type="term" value="P:protein repair"/>
    <property type="evidence" value="ECO:0007669"/>
    <property type="project" value="InterPro"/>
</dbReference>
<feature type="binding site" evidence="6">
    <location>
        <position position="137"/>
    </location>
    <ligand>
        <name>Zn(2+)</name>
        <dbReference type="ChEBI" id="CHEBI:29105"/>
    </ligand>
</feature>
<evidence type="ECO:0000256" key="1">
    <source>
        <dbReference type="ARBA" id="ARBA00007174"/>
    </source>
</evidence>
<dbReference type="SUPFAM" id="SSF51316">
    <property type="entry name" value="Mss4-like"/>
    <property type="match status" value="1"/>
</dbReference>
<evidence type="ECO:0000256" key="6">
    <source>
        <dbReference type="HAMAP-Rule" id="MF_01400"/>
    </source>
</evidence>
<name>A0A4R9GHF8_9LEPT</name>
<feature type="active site" description="Nucleophile" evidence="6">
    <location>
        <position position="157"/>
    </location>
</feature>
<dbReference type="Pfam" id="PF01641">
    <property type="entry name" value="SelR"/>
    <property type="match status" value="1"/>
</dbReference>
<dbReference type="EMBL" id="RQET01000004">
    <property type="protein sequence ID" value="TGK12148.1"/>
    <property type="molecule type" value="Genomic_DNA"/>
</dbReference>
<gene>
    <name evidence="6 8" type="primary">msrB</name>
    <name evidence="8" type="ORF">EHO60_07730</name>
</gene>
<dbReference type="PANTHER" id="PTHR10173">
    <property type="entry name" value="METHIONINE SULFOXIDE REDUCTASE"/>
    <property type="match status" value="1"/>
</dbReference>
<comment type="cofactor">
    <cofactor evidence="6">
        <name>Zn(2+)</name>
        <dbReference type="ChEBI" id="CHEBI:29105"/>
    </cofactor>
    <text evidence="6">Binds 1 zinc ion per subunit. The zinc ion is important for the structural integrity of the protein.</text>
</comment>